<comment type="caution">
    <text evidence="8">The sequence shown here is derived from an EMBL/GenBank/DDBJ whole genome shotgun (WGS) entry which is preliminary data.</text>
</comment>
<feature type="binding site" evidence="7">
    <location>
        <position position="115"/>
    </location>
    <ligand>
        <name>Zn(2+)</name>
        <dbReference type="ChEBI" id="CHEBI:29105"/>
        <note>catalytic</note>
    </ligand>
</feature>
<dbReference type="InterPro" id="IPR023091">
    <property type="entry name" value="MetalPrtase_cat_dom_sf_prd"/>
</dbReference>
<dbReference type="InterPro" id="IPR002036">
    <property type="entry name" value="YbeY"/>
</dbReference>
<name>A0ABU9L308_9FLAO</name>
<comment type="function">
    <text evidence="7">Single strand-specific metallo-endoribonuclease involved in late-stage 70S ribosome quality control and in maturation of the 3' terminus of the 16S rRNA.</text>
</comment>
<organism evidence="8 9">
    <name type="scientific">Lutimonas vermicola</name>
    <dbReference type="NCBI Taxonomy" id="414288"/>
    <lineage>
        <taxon>Bacteria</taxon>
        <taxon>Pseudomonadati</taxon>
        <taxon>Bacteroidota</taxon>
        <taxon>Flavobacteriia</taxon>
        <taxon>Flavobacteriales</taxon>
        <taxon>Flavobacteriaceae</taxon>
        <taxon>Lutimonas</taxon>
    </lineage>
</organism>
<dbReference type="HAMAP" id="MF_00009">
    <property type="entry name" value="Endoribonucl_YbeY"/>
    <property type="match status" value="1"/>
</dbReference>
<keyword evidence="7" id="KW-0698">rRNA processing</keyword>
<feature type="binding site" evidence="7">
    <location>
        <position position="105"/>
    </location>
    <ligand>
        <name>Zn(2+)</name>
        <dbReference type="ChEBI" id="CHEBI:29105"/>
        <note>catalytic</note>
    </ligand>
</feature>
<evidence type="ECO:0000256" key="2">
    <source>
        <dbReference type="ARBA" id="ARBA00022722"/>
    </source>
</evidence>
<evidence type="ECO:0000256" key="3">
    <source>
        <dbReference type="ARBA" id="ARBA00022723"/>
    </source>
</evidence>
<evidence type="ECO:0000256" key="1">
    <source>
        <dbReference type="ARBA" id="ARBA00010875"/>
    </source>
</evidence>
<dbReference type="EC" id="3.1.-.-" evidence="7"/>
<feature type="binding site" evidence="7">
    <location>
        <position position="109"/>
    </location>
    <ligand>
        <name>Zn(2+)</name>
        <dbReference type="ChEBI" id="CHEBI:29105"/>
        <note>catalytic</note>
    </ligand>
</feature>
<evidence type="ECO:0000256" key="6">
    <source>
        <dbReference type="ARBA" id="ARBA00022833"/>
    </source>
</evidence>
<dbReference type="Pfam" id="PF02130">
    <property type="entry name" value="YbeY"/>
    <property type="match status" value="1"/>
</dbReference>
<keyword evidence="9" id="KW-1185">Reference proteome</keyword>
<dbReference type="RefSeq" id="WP_342160995.1">
    <property type="nucleotide sequence ID" value="NZ_JBCDNA010000003.1"/>
</dbReference>
<dbReference type="Proteomes" id="UP001474120">
    <property type="component" value="Unassembled WGS sequence"/>
</dbReference>
<evidence type="ECO:0000313" key="9">
    <source>
        <dbReference type="Proteomes" id="UP001474120"/>
    </source>
</evidence>
<keyword evidence="7" id="KW-0690">Ribosome biogenesis</keyword>
<keyword evidence="3 7" id="KW-0479">Metal-binding</keyword>
<dbReference type="PANTHER" id="PTHR46986">
    <property type="entry name" value="ENDORIBONUCLEASE YBEY, CHLOROPLASTIC"/>
    <property type="match status" value="1"/>
</dbReference>
<keyword evidence="5 7" id="KW-0378">Hydrolase</keyword>
<dbReference type="EMBL" id="JBCDNA010000003">
    <property type="protein sequence ID" value="MEL4456830.1"/>
    <property type="molecule type" value="Genomic_DNA"/>
</dbReference>
<keyword evidence="2 7" id="KW-0540">Nuclease</keyword>
<protein>
    <recommendedName>
        <fullName evidence="7">Endoribonuclease YbeY</fullName>
        <ecNumber evidence="7">3.1.-.-</ecNumber>
    </recommendedName>
</protein>
<evidence type="ECO:0000256" key="7">
    <source>
        <dbReference type="HAMAP-Rule" id="MF_00009"/>
    </source>
</evidence>
<reference evidence="8 9" key="1">
    <citation type="submission" date="2024-04" db="EMBL/GenBank/DDBJ databases">
        <title>whole genome sequencing of Lutimonas vermicola strain IMCC1616.</title>
        <authorList>
            <person name="Bae S.S."/>
        </authorList>
    </citation>
    <scope>NUCLEOTIDE SEQUENCE [LARGE SCALE GENOMIC DNA]</scope>
    <source>
        <strain evidence="8 9">IMCC1616</strain>
    </source>
</reference>
<comment type="similarity">
    <text evidence="1 7">Belongs to the endoribonuclease YbeY family.</text>
</comment>
<dbReference type="NCBIfam" id="TIGR00043">
    <property type="entry name" value="rRNA maturation RNase YbeY"/>
    <property type="match status" value="1"/>
</dbReference>
<comment type="subcellular location">
    <subcellularLocation>
        <location evidence="7">Cytoplasm</location>
    </subcellularLocation>
</comment>
<dbReference type="PANTHER" id="PTHR46986:SF1">
    <property type="entry name" value="ENDORIBONUCLEASE YBEY, CHLOROPLASTIC"/>
    <property type="match status" value="1"/>
</dbReference>
<evidence type="ECO:0000256" key="5">
    <source>
        <dbReference type="ARBA" id="ARBA00022801"/>
    </source>
</evidence>
<dbReference type="SUPFAM" id="SSF55486">
    <property type="entry name" value="Metalloproteases ('zincins'), catalytic domain"/>
    <property type="match status" value="1"/>
</dbReference>
<evidence type="ECO:0000313" key="8">
    <source>
        <dbReference type="EMBL" id="MEL4456830.1"/>
    </source>
</evidence>
<keyword evidence="7" id="KW-0963">Cytoplasm</keyword>
<gene>
    <name evidence="7 8" type="primary">ybeY</name>
    <name evidence="8" type="ORF">AABB81_13050</name>
</gene>
<keyword evidence="4 7" id="KW-0255">Endonuclease</keyword>
<comment type="cofactor">
    <cofactor evidence="7">
        <name>Zn(2+)</name>
        <dbReference type="ChEBI" id="CHEBI:29105"/>
    </cofactor>
    <text evidence="7">Binds 1 zinc ion.</text>
</comment>
<dbReference type="Gene3D" id="3.40.390.30">
    <property type="entry name" value="Metalloproteases ('zincins'), catalytic domain"/>
    <property type="match status" value="1"/>
</dbReference>
<evidence type="ECO:0000256" key="4">
    <source>
        <dbReference type="ARBA" id="ARBA00022759"/>
    </source>
</evidence>
<proteinExistence type="inferred from homology"/>
<keyword evidence="6 7" id="KW-0862">Zinc</keyword>
<sequence length="137" mass="16238">MIEFTFVGKFQLDDQDKIVDWVHFVLDEEGKDLGEINYIFCDDDYLHEINIKTLKHNTLTDIISFDYTIGTVVSGDIYISYERVRENAGNLSVTFKDELHRVMIHGILHYCGYNDKEEEDKTMMRSKEDYYLSLRTF</sequence>
<accession>A0ABU9L308</accession>